<comment type="caution">
    <text evidence="2">The sequence shown here is derived from an EMBL/GenBank/DDBJ whole genome shotgun (WGS) entry which is preliminary data.</text>
</comment>
<keyword evidence="1" id="KW-1133">Transmembrane helix</keyword>
<accession>A0A8J2SRB9</accession>
<keyword evidence="1" id="KW-0812">Transmembrane</keyword>
<organism evidence="2 3">
    <name type="scientific">Pelagomonas calceolata</name>
    <dbReference type="NCBI Taxonomy" id="35677"/>
    <lineage>
        <taxon>Eukaryota</taxon>
        <taxon>Sar</taxon>
        <taxon>Stramenopiles</taxon>
        <taxon>Ochrophyta</taxon>
        <taxon>Pelagophyceae</taxon>
        <taxon>Pelagomonadales</taxon>
        <taxon>Pelagomonadaceae</taxon>
        <taxon>Pelagomonas</taxon>
    </lineage>
</organism>
<keyword evidence="3" id="KW-1185">Reference proteome</keyword>
<dbReference type="EMBL" id="CAKKNE010000006">
    <property type="protein sequence ID" value="CAH0378460.1"/>
    <property type="molecule type" value="Genomic_DNA"/>
</dbReference>
<evidence type="ECO:0000313" key="2">
    <source>
        <dbReference type="EMBL" id="CAH0378460.1"/>
    </source>
</evidence>
<keyword evidence="1" id="KW-0472">Membrane</keyword>
<protein>
    <submittedName>
        <fullName evidence="2">Uncharacterized protein</fullName>
    </submittedName>
</protein>
<gene>
    <name evidence="2" type="ORF">PECAL_6P00450</name>
</gene>
<name>A0A8J2SRB9_9STRA</name>
<proteinExistence type="predicted"/>
<reference evidence="2" key="1">
    <citation type="submission" date="2021-11" db="EMBL/GenBank/DDBJ databases">
        <authorList>
            <consortium name="Genoscope - CEA"/>
            <person name="William W."/>
        </authorList>
    </citation>
    <scope>NUCLEOTIDE SEQUENCE</scope>
</reference>
<evidence type="ECO:0000256" key="1">
    <source>
        <dbReference type="SAM" id="Phobius"/>
    </source>
</evidence>
<dbReference type="Proteomes" id="UP000789595">
    <property type="component" value="Unassembled WGS sequence"/>
</dbReference>
<feature type="transmembrane region" description="Helical" evidence="1">
    <location>
        <begin position="43"/>
        <end position="61"/>
    </location>
</feature>
<dbReference type="AlphaFoldDB" id="A0A8J2SRB9"/>
<evidence type="ECO:0000313" key="3">
    <source>
        <dbReference type="Proteomes" id="UP000789595"/>
    </source>
</evidence>
<sequence length="182" mass="20651">MLRDGVEERHDRARRRLAELLLLHDAVGLALRVGAPLLRGRLLLAPLLLLLLLFLVDLELLHQRRLALREHGIRRRDVLGQDLADRIAEAHGCCELCVWFPSDGVLWRAAMACKRRSDGVSQRLRATAQRRRVTEQRCECCSSAAGLNAAAPCCVRAKVMQLPDGCNQRRMRRDAYFPPLFV</sequence>